<evidence type="ECO:0000256" key="1">
    <source>
        <dbReference type="SAM" id="MobiDB-lite"/>
    </source>
</evidence>
<dbReference type="RefSeq" id="XP_020089063.1">
    <property type="nucleotide sequence ID" value="XM_020233474.1"/>
</dbReference>
<organism evidence="3 4">
    <name type="scientific">Ananas comosus</name>
    <name type="common">Pineapple</name>
    <name type="synonym">Ananas ananas</name>
    <dbReference type="NCBI Taxonomy" id="4615"/>
    <lineage>
        <taxon>Eukaryota</taxon>
        <taxon>Viridiplantae</taxon>
        <taxon>Streptophyta</taxon>
        <taxon>Embryophyta</taxon>
        <taxon>Tracheophyta</taxon>
        <taxon>Spermatophyta</taxon>
        <taxon>Magnoliopsida</taxon>
        <taxon>Liliopsida</taxon>
        <taxon>Poales</taxon>
        <taxon>Bromeliaceae</taxon>
        <taxon>Bromelioideae</taxon>
        <taxon>Ananas</taxon>
    </lineage>
</organism>
<keyword evidence="2" id="KW-0472">Membrane</keyword>
<evidence type="ECO:0000256" key="2">
    <source>
        <dbReference type="SAM" id="Phobius"/>
    </source>
</evidence>
<name>A0A199UGU8_ANACO</name>
<evidence type="ECO:0000313" key="6">
    <source>
        <dbReference type="RefSeq" id="XP_020089063.1"/>
    </source>
</evidence>
<dbReference type="GeneID" id="109710735"/>
<dbReference type="Proteomes" id="UP000515123">
    <property type="component" value="Linkage group 5"/>
</dbReference>
<sequence length="163" mass="17409">MSSIAEPTIYPQSVPAAAASPSPRESFGPVFVVLAVIAVLATVACVVGRLCARRMCKRQAKRDLPPRGSYDGRREEAMESPRPRPLPPLPRGFLAAKGDIEDGCYEIVFPAAKPVREKQAKEDKKYGGGGGGGKNYTMNYPEIGGKKIGAVDSTTFKQAKPST</sequence>
<dbReference type="PANTHER" id="PTHR33429">
    <property type="entry name" value="OS02G0708000 PROTEIN-RELATED"/>
    <property type="match status" value="1"/>
</dbReference>
<dbReference type="AlphaFoldDB" id="A0A199UGU8"/>
<feature type="compositionally biased region" description="Basic and acidic residues" evidence="1">
    <location>
        <begin position="61"/>
        <end position="82"/>
    </location>
</feature>
<evidence type="ECO:0000313" key="5">
    <source>
        <dbReference type="Proteomes" id="UP000515123"/>
    </source>
</evidence>
<reference evidence="6" key="2">
    <citation type="submission" date="2025-04" db="UniProtKB">
        <authorList>
            <consortium name="RefSeq"/>
        </authorList>
    </citation>
    <scope>IDENTIFICATION</scope>
    <source>
        <tissue evidence="6">Leaf</tissue>
    </source>
</reference>
<protein>
    <submittedName>
        <fullName evidence="6">Uncharacterized protein LOC109710735</fullName>
    </submittedName>
</protein>
<keyword evidence="5" id="KW-1185">Reference proteome</keyword>
<dbReference type="EMBL" id="LSRQ01008280">
    <property type="protein sequence ID" value="OAY64102.1"/>
    <property type="molecule type" value="Genomic_DNA"/>
</dbReference>
<dbReference type="Gramene" id="Aco012757.1.mrna1">
    <property type="protein sequence ID" value="Aco012757.1.mrna1.cds1"/>
    <property type="gene ID" value="Aco012757.1.path1"/>
</dbReference>
<keyword evidence="2" id="KW-0812">Transmembrane</keyword>
<evidence type="ECO:0000313" key="4">
    <source>
        <dbReference type="Proteomes" id="UP000092600"/>
    </source>
</evidence>
<accession>A0A199UGU8</accession>
<evidence type="ECO:0000313" key="3">
    <source>
        <dbReference type="EMBL" id="OAY64102.1"/>
    </source>
</evidence>
<proteinExistence type="predicted"/>
<feature type="region of interest" description="Disordered" evidence="1">
    <location>
        <begin position="61"/>
        <end position="94"/>
    </location>
</feature>
<reference evidence="3 4" key="1">
    <citation type="journal article" date="2016" name="DNA Res.">
        <title>The draft genome of MD-2 pineapple using hybrid error correction of long reads.</title>
        <authorList>
            <person name="Redwan R.M."/>
            <person name="Saidin A."/>
            <person name="Kumar S.V."/>
        </authorList>
    </citation>
    <scope>NUCLEOTIDE SEQUENCE [LARGE SCALE GENOMIC DNA]</scope>
    <source>
        <strain evidence="4">cv. MD2</strain>
        <tissue evidence="3">Leaf</tissue>
    </source>
</reference>
<dbReference type="PANTHER" id="PTHR33429:SF7">
    <property type="entry name" value="OS02G0708000 PROTEIN"/>
    <property type="match status" value="1"/>
</dbReference>
<feature type="transmembrane region" description="Helical" evidence="2">
    <location>
        <begin position="30"/>
        <end position="52"/>
    </location>
</feature>
<dbReference type="Proteomes" id="UP000092600">
    <property type="component" value="Unassembled WGS sequence"/>
</dbReference>
<gene>
    <name evidence="6" type="primary">LOC109710735</name>
    <name evidence="3" type="ORF">ACMD2_15333</name>
</gene>
<keyword evidence="2" id="KW-1133">Transmembrane helix</keyword>